<evidence type="ECO:0000313" key="2">
    <source>
        <dbReference type="EMBL" id="SMC71221.1"/>
    </source>
</evidence>
<evidence type="ECO:0000259" key="1">
    <source>
        <dbReference type="Pfam" id="PF00535"/>
    </source>
</evidence>
<dbReference type="SUPFAM" id="SSF53448">
    <property type="entry name" value="Nucleotide-diphospho-sugar transferases"/>
    <property type="match status" value="1"/>
</dbReference>
<protein>
    <submittedName>
        <fullName evidence="2">Glycosyl transferase family 2</fullName>
    </submittedName>
</protein>
<dbReference type="Proteomes" id="UP000192756">
    <property type="component" value="Unassembled WGS sequence"/>
</dbReference>
<dbReference type="InterPro" id="IPR029044">
    <property type="entry name" value="Nucleotide-diphossugar_trans"/>
</dbReference>
<dbReference type="CDD" id="cd06433">
    <property type="entry name" value="GT_2_WfgS_like"/>
    <property type="match status" value="1"/>
</dbReference>
<reference evidence="3" key="1">
    <citation type="submission" date="2017-04" db="EMBL/GenBank/DDBJ databases">
        <authorList>
            <person name="Varghese N."/>
            <person name="Submissions S."/>
        </authorList>
    </citation>
    <scope>NUCLEOTIDE SEQUENCE [LARGE SCALE GENOMIC DNA]</scope>
    <source>
        <strain evidence="3">DSM 12126</strain>
    </source>
</reference>
<gene>
    <name evidence="2" type="ORF">SAMN04488524_2291</name>
</gene>
<dbReference type="STRING" id="151894.SAMN04488524_2291"/>
<keyword evidence="3" id="KW-1185">Reference proteome</keyword>
<proteinExistence type="predicted"/>
<accession>A0A1W2BEJ1</accession>
<evidence type="ECO:0000313" key="3">
    <source>
        <dbReference type="Proteomes" id="UP000192756"/>
    </source>
</evidence>
<keyword evidence="2" id="KW-0808">Transferase</keyword>
<organism evidence="2 3">
    <name type="scientific">Pedobacter africanus</name>
    <dbReference type="NCBI Taxonomy" id="151894"/>
    <lineage>
        <taxon>Bacteria</taxon>
        <taxon>Pseudomonadati</taxon>
        <taxon>Bacteroidota</taxon>
        <taxon>Sphingobacteriia</taxon>
        <taxon>Sphingobacteriales</taxon>
        <taxon>Sphingobacteriaceae</taxon>
        <taxon>Pedobacter</taxon>
    </lineage>
</organism>
<dbReference type="AlphaFoldDB" id="A0A1W2BEJ1"/>
<dbReference type="EMBL" id="FWXT01000001">
    <property type="protein sequence ID" value="SMC71221.1"/>
    <property type="molecule type" value="Genomic_DNA"/>
</dbReference>
<dbReference type="GO" id="GO:0016758">
    <property type="term" value="F:hexosyltransferase activity"/>
    <property type="evidence" value="ECO:0007669"/>
    <property type="project" value="UniProtKB-ARBA"/>
</dbReference>
<dbReference type="PANTHER" id="PTHR22916:SF3">
    <property type="entry name" value="UDP-GLCNAC:BETAGAL BETA-1,3-N-ACETYLGLUCOSAMINYLTRANSFERASE-LIKE PROTEIN 1"/>
    <property type="match status" value="1"/>
</dbReference>
<dbReference type="InterPro" id="IPR001173">
    <property type="entry name" value="Glyco_trans_2-like"/>
</dbReference>
<feature type="domain" description="Glycosyltransferase 2-like" evidence="1">
    <location>
        <begin position="14"/>
        <end position="131"/>
    </location>
</feature>
<dbReference type="Gene3D" id="3.90.550.10">
    <property type="entry name" value="Spore Coat Polysaccharide Biosynthesis Protein SpsA, Chain A"/>
    <property type="match status" value="1"/>
</dbReference>
<dbReference type="Pfam" id="PF00535">
    <property type="entry name" value="Glycos_transf_2"/>
    <property type="match status" value="1"/>
</dbReference>
<sequence>MVWPRYNNMMDKVSIIIVTYNAEKDLQSCLDSIRSQNYAPIEVIVADGASEDGTIDILKKNEDLINNWISEKDQGIYDAMNKALDLATGDWIYFLGADDTLLPGFSDMAKTLENKHTIYYGSIISKGVKCQSHISSYNQAKNGICHQSIFYPKRVFEKYRFDLEYKIAADRHLNMKCFADPEFSMKYLDYTIANFNHTGISSLKDDLLFEERKAQLIKKYHGYGPWLRFMFKKLKETLFHKNKNDK</sequence>
<dbReference type="PANTHER" id="PTHR22916">
    <property type="entry name" value="GLYCOSYLTRANSFERASE"/>
    <property type="match status" value="1"/>
</dbReference>
<name>A0A1W2BEJ1_9SPHI</name>